<accession>A0AA39MFE8</accession>
<keyword evidence="2" id="KW-1185">Reference proteome</keyword>
<organism evidence="1 2">
    <name type="scientific">Armillaria borealis</name>
    <dbReference type="NCBI Taxonomy" id="47425"/>
    <lineage>
        <taxon>Eukaryota</taxon>
        <taxon>Fungi</taxon>
        <taxon>Dikarya</taxon>
        <taxon>Basidiomycota</taxon>
        <taxon>Agaricomycotina</taxon>
        <taxon>Agaricomycetes</taxon>
        <taxon>Agaricomycetidae</taxon>
        <taxon>Agaricales</taxon>
        <taxon>Marasmiineae</taxon>
        <taxon>Physalacriaceae</taxon>
        <taxon>Armillaria</taxon>
    </lineage>
</organism>
<comment type="caution">
    <text evidence="1">The sequence shown here is derived from an EMBL/GenBank/DDBJ whole genome shotgun (WGS) entry which is preliminary data.</text>
</comment>
<protein>
    <submittedName>
        <fullName evidence="1">Uncharacterized protein</fullName>
    </submittedName>
</protein>
<reference evidence="1" key="1">
    <citation type="submission" date="2023-06" db="EMBL/GenBank/DDBJ databases">
        <authorList>
            <consortium name="Lawrence Berkeley National Laboratory"/>
            <person name="Ahrendt S."/>
            <person name="Sahu N."/>
            <person name="Indic B."/>
            <person name="Wong-Bajracharya J."/>
            <person name="Merenyi Z."/>
            <person name="Ke H.-M."/>
            <person name="Monk M."/>
            <person name="Kocsube S."/>
            <person name="Drula E."/>
            <person name="Lipzen A."/>
            <person name="Balint B."/>
            <person name="Henrissat B."/>
            <person name="Andreopoulos B."/>
            <person name="Martin F.M."/>
            <person name="Harder C.B."/>
            <person name="Rigling D."/>
            <person name="Ford K.L."/>
            <person name="Foster G.D."/>
            <person name="Pangilinan J."/>
            <person name="Papanicolaou A."/>
            <person name="Barry K."/>
            <person name="LaButti K."/>
            <person name="Viragh M."/>
            <person name="Koriabine M."/>
            <person name="Yan M."/>
            <person name="Riley R."/>
            <person name="Champramary S."/>
            <person name="Plett K.L."/>
            <person name="Tsai I.J."/>
            <person name="Slot J."/>
            <person name="Sipos G."/>
            <person name="Plett J."/>
            <person name="Nagy L.G."/>
            <person name="Grigoriev I.V."/>
        </authorList>
    </citation>
    <scope>NUCLEOTIDE SEQUENCE</scope>
    <source>
        <strain evidence="1">FPL87.14</strain>
    </source>
</reference>
<name>A0AA39MFE8_9AGAR</name>
<dbReference type="EMBL" id="JAUEPT010000107">
    <property type="protein sequence ID" value="KAK0431764.1"/>
    <property type="molecule type" value="Genomic_DNA"/>
</dbReference>
<dbReference type="Proteomes" id="UP001175226">
    <property type="component" value="Unassembled WGS sequence"/>
</dbReference>
<evidence type="ECO:0000313" key="2">
    <source>
        <dbReference type="Proteomes" id="UP001175226"/>
    </source>
</evidence>
<gene>
    <name evidence="1" type="ORF">EV421DRAFT_1742835</name>
</gene>
<sequence length="235" mass="25938">MSDRRRLVKRGDTQRIITSGRSPSRLTVNQTRIPQYGVIFDCTEQTKHRCAISVKPKFAAFVESNPMLHSSLVFAQNFLNLKPCRIEPCFTHETLLRLSKASPMFPELATTNDGTDFEADIDLSVSWLGSFPSRDGCSMPTSRTKSPFKSTSLLGAFVLFFCLSSASRLQRSPMESSLSSTNATVVQGLARRIPTSNADKARLNLVQLADAFGYRIFSYVCDISSALGGLDSDFA</sequence>
<dbReference type="AlphaFoldDB" id="A0AA39MFE8"/>
<evidence type="ECO:0000313" key="1">
    <source>
        <dbReference type="EMBL" id="KAK0431764.1"/>
    </source>
</evidence>
<proteinExistence type="predicted"/>